<proteinExistence type="predicted"/>
<accession>A0A7Z0ENN0</accession>
<sequence>MTSRAACGDRVVLARLLLLSGLVVVAWLAGGFGAAHGGTGSDSNGLVDSVLQTGDAAERTGQSAAEEIRTARLADTTAEAASVTGTLTGDVVPQAASLPSTALHGSGVTSALGETSTGTAANRVVADATRTVDGTARGAGDLVDGITRTGHGVAGAADDSLHGTGLVDGVADGLADSARGVNEGIDGTARTADAVVPGDLPVLGSDDGAATEPGTVRPAERNVPRSEVERVTRTARAAADAAARTDHGTAAEQAAERTADEAEDLGERIRLIGGGGTHHHGHTDATGTAAPSFPQPAAAGFLMARTAHLAPQAQRVALPGDPTLVVRDAADDPTFSPD</sequence>
<feature type="region of interest" description="Disordered" evidence="1">
    <location>
        <begin position="197"/>
        <end position="293"/>
    </location>
</feature>
<feature type="region of interest" description="Disordered" evidence="1">
    <location>
        <begin position="319"/>
        <end position="338"/>
    </location>
</feature>
<evidence type="ECO:0000313" key="3">
    <source>
        <dbReference type="EMBL" id="NYJ34618.1"/>
    </source>
</evidence>
<dbReference type="Proteomes" id="UP000572051">
    <property type="component" value="Unassembled WGS sequence"/>
</dbReference>
<keyword evidence="4" id="KW-1185">Reference proteome</keyword>
<reference evidence="3 4" key="1">
    <citation type="submission" date="2020-07" db="EMBL/GenBank/DDBJ databases">
        <title>Sequencing the genomes of 1000 actinobacteria strains.</title>
        <authorList>
            <person name="Klenk H.-P."/>
        </authorList>
    </citation>
    <scope>NUCLEOTIDE SEQUENCE [LARGE SCALE GENOMIC DNA]</scope>
    <source>
        <strain evidence="3 4">DSM 44442</strain>
    </source>
</reference>
<evidence type="ECO:0000256" key="2">
    <source>
        <dbReference type="SAM" id="Phobius"/>
    </source>
</evidence>
<protein>
    <submittedName>
        <fullName evidence="3">Uncharacterized protein</fullName>
    </submittedName>
</protein>
<keyword evidence="2" id="KW-0472">Membrane</keyword>
<comment type="caution">
    <text evidence="3">The sequence shown here is derived from an EMBL/GenBank/DDBJ whole genome shotgun (WGS) entry which is preliminary data.</text>
</comment>
<organism evidence="3 4">
    <name type="scientific">Nocardiopsis aegyptia</name>
    <dbReference type="NCBI Taxonomy" id="220378"/>
    <lineage>
        <taxon>Bacteria</taxon>
        <taxon>Bacillati</taxon>
        <taxon>Actinomycetota</taxon>
        <taxon>Actinomycetes</taxon>
        <taxon>Streptosporangiales</taxon>
        <taxon>Nocardiopsidaceae</taxon>
        <taxon>Nocardiopsis</taxon>
    </lineage>
</organism>
<dbReference type="EMBL" id="JACCFS010000001">
    <property type="protein sequence ID" value="NYJ34618.1"/>
    <property type="molecule type" value="Genomic_DNA"/>
</dbReference>
<gene>
    <name evidence="3" type="ORF">HNR10_002499</name>
</gene>
<evidence type="ECO:0000256" key="1">
    <source>
        <dbReference type="SAM" id="MobiDB-lite"/>
    </source>
</evidence>
<feature type="transmembrane region" description="Helical" evidence="2">
    <location>
        <begin position="12"/>
        <end position="34"/>
    </location>
</feature>
<feature type="compositionally biased region" description="Basic and acidic residues" evidence="1">
    <location>
        <begin position="218"/>
        <end position="232"/>
    </location>
</feature>
<dbReference type="AlphaFoldDB" id="A0A7Z0ENN0"/>
<keyword evidence="2" id="KW-0812">Transmembrane</keyword>
<feature type="compositionally biased region" description="Basic and acidic residues" evidence="1">
    <location>
        <begin position="243"/>
        <end position="270"/>
    </location>
</feature>
<name>A0A7Z0ENN0_9ACTN</name>
<dbReference type="RefSeq" id="WP_312889226.1">
    <property type="nucleotide sequence ID" value="NZ_JACCFS010000001.1"/>
</dbReference>
<keyword evidence="2" id="KW-1133">Transmembrane helix</keyword>
<evidence type="ECO:0000313" key="4">
    <source>
        <dbReference type="Proteomes" id="UP000572051"/>
    </source>
</evidence>